<name>A0A6I6JXJ9_9BACT</name>
<proteinExistence type="predicted"/>
<evidence type="ECO:0000256" key="1">
    <source>
        <dbReference type="SAM" id="Phobius"/>
    </source>
</evidence>
<keyword evidence="1" id="KW-0812">Transmembrane</keyword>
<feature type="transmembrane region" description="Helical" evidence="1">
    <location>
        <begin position="92"/>
        <end position="113"/>
    </location>
</feature>
<dbReference type="Proteomes" id="UP000428260">
    <property type="component" value="Chromosome"/>
</dbReference>
<organism evidence="2 3">
    <name type="scientific">Maribellus comscasis</name>
    <dbReference type="NCBI Taxonomy" id="2681766"/>
    <lineage>
        <taxon>Bacteria</taxon>
        <taxon>Pseudomonadati</taxon>
        <taxon>Bacteroidota</taxon>
        <taxon>Bacteroidia</taxon>
        <taxon>Marinilabiliales</taxon>
        <taxon>Prolixibacteraceae</taxon>
        <taxon>Maribellus</taxon>
    </lineage>
</organism>
<dbReference type="RefSeq" id="WP_158867700.1">
    <property type="nucleotide sequence ID" value="NZ_CP046401.1"/>
</dbReference>
<gene>
    <name evidence="2" type="ORF">GM418_14995</name>
</gene>
<accession>A0A6I6JXJ9</accession>
<dbReference type="AlphaFoldDB" id="A0A6I6JXJ9"/>
<keyword evidence="1" id="KW-1133">Transmembrane helix</keyword>
<evidence type="ECO:0000313" key="2">
    <source>
        <dbReference type="EMBL" id="QGY44927.1"/>
    </source>
</evidence>
<keyword evidence="3" id="KW-1185">Reference proteome</keyword>
<dbReference type="KEGG" id="mcos:GM418_14995"/>
<reference evidence="2 3" key="1">
    <citation type="submission" date="2019-11" db="EMBL/GenBank/DDBJ databases">
        <authorList>
            <person name="Zheng R.K."/>
            <person name="Sun C.M."/>
        </authorList>
    </citation>
    <scope>NUCLEOTIDE SEQUENCE [LARGE SCALE GENOMIC DNA]</scope>
    <source>
        <strain evidence="2 3">WC007</strain>
    </source>
</reference>
<sequence>MRNAKQELKQIFQKRGREIRKYTISETGLDTEISSNGQSQSFSIPFEEIEFNETLITKKSGSKEIAFFISVAINLLLIGFLLYQNTSFIDGAAFSGMIIGVVAGLSVWAVQFFKKEKEKIIKGQQNLVFFYNKKEKDEVDWFLKELKSVQRNYIRKKYMKIDDLIPYENQEQTFYWMYSKKFISRSELEILFEELENRKIIRGR</sequence>
<protein>
    <submittedName>
        <fullName evidence="2">Uncharacterized protein</fullName>
    </submittedName>
</protein>
<feature type="transmembrane region" description="Helical" evidence="1">
    <location>
        <begin position="65"/>
        <end position="86"/>
    </location>
</feature>
<evidence type="ECO:0000313" key="3">
    <source>
        <dbReference type="Proteomes" id="UP000428260"/>
    </source>
</evidence>
<dbReference type="EMBL" id="CP046401">
    <property type="protein sequence ID" value="QGY44927.1"/>
    <property type="molecule type" value="Genomic_DNA"/>
</dbReference>
<keyword evidence="1" id="KW-0472">Membrane</keyword>